<dbReference type="EMBL" id="DQHO01000005">
    <property type="protein sequence ID" value="HCS93239.1"/>
    <property type="molecule type" value="Genomic_DNA"/>
</dbReference>
<evidence type="ECO:0000313" key="2">
    <source>
        <dbReference type="Proteomes" id="UP000262195"/>
    </source>
</evidence>
<dbReference type="GO" id="GO:0016813">
    <property type="term" value="F:hydrolase activity, acting on carbon-nitrogen (but not peptide) bonds, in linear amidines"/>
    <property type="evidence" value="ECO:0007669"/>
    <property type="project" value="UniProtKB-ARBA"/>
</dbReference>
<dbReference type="Gene3D" id="3.40.800.10">
    <property type="entry name" value="Ureohydrolase domain"/>
    <property type="match status" value="1"/>
</dbReference>
<dbReference type="InterPro" id="IPR006035">
    <property type="entry name" value="Ureohydrolase"/>
</dbReference>
<dbReference type="InterPro" id="IPR023696">
    <property type="entry name" value="Ureohydrolase_dom_sf"/>
</dbReference>
<proteinExistence type="predicted"/>
<dbReference type="SUPFAM" id="SSF52768">
    <property type="entry name" value="Arginase/deacetylase"/>
    <property type="match status" value="1"/>
</dbReference>
<dbReference type="Proteomes" id="UP000262195">
    <property type="component" value="Unassembled WGS sequence"/>
</dbReference>
<accession>A0A3D4S348</accession>
<dbReference type="Pfam" id="PF00491">
    <property type="entry name" value="Arginase"/>
    <property type="match status" value="1"/>
</dbReference>
<dbReference type="STRING" id="1121105.GCA_000421665_01676"/>
<name>A0A3D4S348_9ENTE</name>
<sequence>MKETYCYATHHSLDQIRKHLKENVTPDKGSHLTFIGSGNYHYVTKLLLERLNEPFVLVLCDHHVDSMVLPYEGLISCGSWVRNALKTLPDLMQVLFIGIGDEQLAYLKDLDSSKLLYIPTSKLEDEDYIAKVEEKVKPLPVYISIDKDVLSEEYVVTNWDQGVLSPKRLVQLIERNVASRSVLGIDVCGEENTKSRRFVMAQARNNRTNHYFLKWGQKILLEHRPSKS</sequence>
<evidence type="ECO:0008006" key="3">
    <source>
        <dbReference type="Google" id="ProtNLM"/>
    </source>
</evidence>
<evidence type="ECO:0000313" key="1">
    <source>
        <dbReference type="EMBL" id="HCS93239.1"/>
    </source>
</evidence>
<comment type="caution">
    <text evidence="1">The sequence shown here is derived from an EMBL/GenBank/DDBJ whole genome shotgun (WGS) entry which is preliminary data.</text>
</comment>
<dbReference type="AlphaFoldDB" id="A0A3D4S348"/>
<organism evidence="1 2">
    <name type="scientific">Bavariicoccus seileri</name>
    <dbReference type="NCBI Taxonomy" id="549685"/>
    <lineage>
        <taxon>Bacteria</taxon>
        <taxon>Bacillati</taxon>
        <taxon>Bacillota</taxon>
        <taxon>Bacilli</taxon>
        <taxon>Lactobacillales</taxon>
        <taxon>Enterococcaceae</taxon>
        <taxon>Bavariicoccus</taxon>
    </lineage>
</organism>
<dbReference type="GO" id="GO:0046872">
    <property type="term" value="F:metal ion binding"/>
    <property type="evidence" value="ECO:0007669"/>
    <property type="project" value="InterPro"/>
</dbReference>
<dbReference type="RefSeq" id="WP_022796937.1">
    <property type="nucleotide sequence ID" value="NZ_JBQEAI010000087.1"/>
</dbReference>
<protein>
    <recommendedName>
        <fullName evidence="3">Arginase</fullName>
    </recommendedName>
</protein>
<gene>
    <name evidence="1" type="ORF">DIW15_00835</name>
</gene>
<reference evidence="1 2" key="1">
    <citation type="journal article" date="2018" name="Nat. Biotechnol.">
        <title>A standardized bacterial taxonomy based on genome phylogeny substantially revises the tree of life.</title>
        <authorList>
            <person name="Parks D.H."/>
            <person name="Chuvochina M."/>
            <person name="Waite D.W."/>
            <person name="Rinke C."/>
            <person name="Skarshewski A."/>
            <person name="Chaumeil P.A."/>
            <person name="Hugenholtz P."/>
        </authorList>
    </citation>
    <scope>NUCLEOTIDE SEQUENCE [LARGE SCALE GENOMIC DNA]</scope>
    <source>
        <strain evidence="1">UBA11306</strain>
    </source>
</reference>